<feature type="binding site" evidence="11">
    <location>
        <position position="84"/>
    </location>
    <ligand>
        <name>glycerol</name>
        <dbReference type="ChEBI" id="CHEBI:17754"/>
    </ligand>
</feature>
<protein>
    <recommendedName>
        <fullName evidence="11">Glycerol kinase</fullName>
        <ecNumber evidence="11">2.7.1.30</ecNumber>
    </recommendedName>
    <alternativeName>
        <fullName evidence="11">ATP:glycerol 3-phosphotransferase</fullName>
    </alternativeName>
    <alternativeName>
        <fullName evidence="11">Glycerokinase</fullName>
        <shortName evidence="11">GK</shortName>
    </alternativeName>
</protein>
<comment type="caution">
    <text evidence="11">Lacks conserved residue(s) required for the propagation of feature annotation.</text>
</comment>
<sequence>MEKKVVLAIDQGTTSSRAILFDRQGSIVGLAQKEFTQLFPGPGWVEHNALEIWSSVVGVIGEVLASHNISALEVAAIGITNQRETTVVWNKHTGVPVYHAIVWQSRQTSAICEQLKKQGYDELFRSKTGLLIDAYFSGTKVKWILDHVDGAREQAERGELLFGTIDTWLIWKLSGGRAHVTDYTNASRTLMYNIFDLQWDEELLDLLDVPRSMLPEVRSSSEVYATTDRDLFFGAEVPISGAAGDQQAALFGQACFDRGMAKNTYGTGCFLLMNTGEEAVRSEHGLLTTIAWGLSGRVEYALEGSVFVAGSAIQWLRDGLRMLKTSADSERYAASVPSTEGVYVVPAFVGLGTPYWNSEVRGAVFGLTRGTTKEHFIRATLESLAYQTKDVVKAMEADAGIPLTKLRVDGGAVMNQFLMQFQSDMLGVPVERPQIHETTALGAAYLAGLGVGFWKSKDEIRNRWRLDQTFEPQLTEARRDELYAGWKKAVQAALSFL</sequence>
<evidence type="ECO:0000256" key="9">
    <source>
        <dbReference type="ARBA" id="ARBA00054633"/>
    </source>
</evidence>
<evidence type="ECO:0000313" key="16">
    <source>
        <dbReference type="EMBL" id="QUO43007.1"/>
    </source>
</evidence>
<dbReference type="PANTHER" id="PTHR10196">
    <property type="entry name" value="SUGAR KINASE"/>
    <property type="match status" value="1"/>
</dbReference>
<feature type="binding site" evidence="11">
    <location>
        <position position="246"/>
    </location>
    <ligand>
        <name>glycerol</name>
        <dbReference type="ChEBI" id="CHEBI:17754"/>
    </ligand>
</feature>
<organism evidence="15 17">
    <name type="scientific">Brevibacillus composti</name>
    <dbReference type="NCBI Taxonomy" id="2796470"/>
    <lineage>
        <taxon>Bacteria</taxon>
        <taxon>Bacillati</taxon>
        <taxon>Bacillota</taxon>
        <taxon>Bacilli</taxon>
        <taxon>Bacillales</taxon>
        <taxon>Paenibacillaceae</taxon>
        <taxon>Brevibacillus</taxon>
    </lineage>
</organism>
<dbReference type="AlphaFoldDB" id="A0A7T5ENR9"/>
<comment type="subunit">
    <text evidence="10 11">Homotetramer and homodimer (in equilibrium).</text>
</comment>
<dbReference type="NCBIfam" id="NF000756">
    <property type="entry name" value="PRK00047.1"/>
    <property type="match status" value="1"/>
</dbReference>
<keyword evidence="18" id="KW-1185">Reference proteome</keyword>
<dbReference type="PROSITE" id="PS00933">
    <property type="entry name" value="FGGY_KINASES_1"/>
    <property type="match status" value="1"/>
</dbReference>
<dbReference type="InterPro" id="IPR018485">
    <property type="entry name" value="FGGY_C"/>
</dbReference>
<feature type="binding site" evidence="11">
    <location>
        <position position="245"/>
    </location>
    <ligand>
        <name>sn-glycerol 3-phosphate</name>
        <dbReference type="ChEBI" id="CHEBI:57597"/>
    </ligand>
</feature>
<feature type="binding site" evidence="11">
    <location>
        <position position="14"/>
    </location>
    <ligand>
        <name>ATP</name>
        <dbReference type="ChEBI" id="CHEBI:30616"/>
    </ligand>
</feature>
<dbReference type="GO" id="GO:0006072">
    <property type="term" value="P:glycerol-3-phosphate metabolic process"/>
    <property type="evidence" value="ECO:0007669"/>
    <property type="project" value="InterPro"/>
</dbReference>
<reference evidence="16" key="2">
    <citation type="submission" date="2021-04" db="EMBL/GenBank/DDBJ databases">
        <title>Brevibacillus composti FJAT-54423, complete genome.</title>
        <authorList>
            <person name="Tang R."/>
        </authorList>
    </citation>
    <scope>NUCLEOTIDE SEQUENCE</scope>
    <source>
        <strain evidence="16">FJAT-54424</strain>
    </source>
</reference>
<evidence type="ECO:0000256" key="10">
    <source>
        <dbReference type="ARBA" id="ARBA00063665"/>
    </source>
</evidence>
<feature type="binding site" evidence="11">
    <location>
        <position position="13"/>
    </location>
    <ligand>
        <name>sn-glycerol 3-phosphate</name>
        <dbReference type="ChEBI" id="CHEBI:57597"/>
    </ligand>
</feature>
<dbReference type="Gene3D" id="3.30.420.40">
    <property type="match status" value="2"/>
</dbReference>
<feature type="binding site" evidence="11">
    <location>
        <position position="17"/>
    </location>
    <ligand>
        <name>ADP</name>
        <dbReference type="ChEBI" id="CHEBI:456216"/>
    </ligand>
</feature>
<comment type="catalytic activity">
    <reaction evidence="8 11">
        <text>glycerol + ATP = sn-glycerol 3-phosphate + ADP + H(+)</text>
        <dbReference type="Rhea" id="RHEA:21644"/>
        <dbReference type="ChEBI" id="CHEBI:15378"/>
        <dbReference type="ChEBI" id="CHEBI:17754"/>
        <dbReference type="ChEBI" id="CHEBI:30616"/>
        <dbReference type="ChEBI" id="CHEBI:57597"/>
        <dbReference type="ChEBI" id="CHEBI:456216"/>
        <dbReference type="EC" id="2.7.1.30"/>
    </reaction>
</comment>
<dbReference type="SUPFAM" id="SSF53067">
    <property type="entry name" value="Actin-like ATPase domain"/>
    <property type="match status" value="2"/>
</dbReference>
<feature type="binding site" evidence="11">
    <location>
        <position position="84"/>
    </location>
    <ligand>
        <name>sn-glycerol 3-phosphate</name>
        <dbReference type="ChEBI" id="CHEBI:57597"/>
    </ligand>
</feature>
<accession>A0A7T5ENR9</accession>
<dbReference type="GO" id="GO:0005829">
    <property type="term" value="C:cytosol"/>
    <property type="evidence" value="ECO:0007669"/>
    <property type="project" value="TreeGrafter"/>
</dbReference>
<feature type="domain" description="Carbohydrate kinase FGGY C-terminal" evidence="14">
    <location>
        <begin position="262"/>
        <end position="449"/>
    </location>
</feature>
<proteinExistence type="inferred from homology"/>
<dbReference type="InterPro" id="IPR043129">
    <property type="entry name" value="ATPase_NBD"/>
</dbReference>
<feature type="binding site" evidence="11">
    <location>
        <position position="415"/>
    </location>
    <ligand>
        <name>ADP</name>
        <dbReference type="ChEBI" id="CHEBI:456216"/>
    </ligand>
</feature>
<feature type="binding site" evidence="11">
    <location>
        <position position="310"/>
    </location>
    <ligand>
        <name>ATP</name>
        <dbReference type="ChEBI" id="CHEBI:30616"/>
    </ligand>
</feature>
<keyword evidence="3 11" id="KW-0808">Transferase</keyword>
<dbReference type="InterPro" id="IPR005999">
    <property type="entry name" value="Glycerol_kin"/>
</dbReference>
<feature type="binding site" evidence="11">
    <location>
        <position position="411"/>
    </location>
    <ligand>
        <name>ATP</name>
        <dbReference type="ChEBI" id="CHEBI:30616"/>
    </ligand>
</feature>
<feature type="binding site" evidence="11">
    <location>
        <position position="314"/>
    </location>
    <ligand>
        <name>ATP</name>
        <dbReference type="ChEBI" id="CHEBI:30616"/>
    </ligand>
</feature>
<dbReference type="UniPathway" id="UPA00618">
    <property type="reaction ID" value="UER00672"/>
</dbReference>
<dbReference type="GO" id="GO:0005524">
    <property type="term" value="F:ATP binding"/>
    <property type="evidence" value="ECO:0007669"/>
    <property type="project" value="UniProtKB-UniRule"/>
</dbReference>
<comment type="pathway">
    <text evidence="1 11">Polyol metabolism; glycerol degradation via glycerol kinase pathway; sn-glycerol 3-phosphate from glycerol: step 1/1.</text>
</comment>
<dbReference type="KEGG" id="bcop:JD108_09005"/>
<evidence type="ECO:0000256" key="6">
    <source>
        <dbReference type="ARBA" id="ARBA00022798"/>
    </source>
</evidence>
<evidence type="ECO:0000256" key="2">
    <source>
        <dbReference type="ARBA" id="ARBA00009156"/>
    </source>
</evidence>
<evidence type="ECO:0000256" key="1">
    <source>
        <dbReference type="ARBA" id="ARBA00005190"/>
    </source>
</evidence>
<comment type="similarity">
    <text evidence="2 11 12">Belongs to the FGGY kinase family.</text>
</comment>
<evidence type="ECO:0000259" key="14">
    <source>
        <dbReference type="Pfam" id="PF02782"/>
    </source>
</evidence>
<dbReference type="EMBL" id="CP073708">
    <property type="protein sequence ID" value="QUO43007.1"/>
    <property type="molecule type" value="Genomic_DNA"/>
</dbReference>
<dbReference type="RefSeq" id="WP_198829491.1">
    <property type="nucleotide sequence ID" value="NZ_CP066308.1"/>
</dbReference>
<dbReference type="NCBIfam" id="TIGR01311">
    <property type="entry name" value="glycerol_kin"/>
    <property type="match status" value="1"/>
</dbReference>
<feature type="binding site" evidence="11">
    <location>
        <position position="83"/>
    </location>
    <ligand>
        <name>sn-glycerol 3-phosphate</name>
        <dbReference type="ChEBI" id="CHEBI:57597"/>
    </ligand>
</feature>
<evidence type="ECO:0000313" key="18">
    <source>
        <dbReference type="Proteomes" id="UP000677234"/>
    </source>
</evidence>
<dbReference type="PIRSF" id="PIRSF000538">
    <property type="entry name" value="GlpK"/>
    <property type="match status" value="1"/>
</dbReference>
<feature type="binding site" evidence="11">
    <location>
        <position position="13"/>
    </location>
    <ligand>
        <name>ADP</name>
        <dbReference type="ChEBI" id="CHEBI:456216"/>
    </ligand>
</feature>
<dbReference type="Pfam" id="PF00370">
    <property type="entry name" value="FGGY_N"/>
    <property type="match status" value="1"/>
</dbReference>
<feature type="binding site" evidence="11">
    <location>
        <position position="135"/>
    </location>
    <ligand>
        <name>glycerol</name>
        <dbReference type="ChEBI" id="CHEBI:17754"/>
    </ligand>
</feature>
<gene>
    <name evidence="11 15" type="primary">glpK</name>
    <name evidence="15" type="ORF">JD108_09005</name>
    <name evidence="16" type="ORF">KDJ56_08685</name>
</gene>
<feature type="binding site" evidence="11">
    <location>
        <position position="310"/>
    </location>
    <ligand>
        <name>ADP</name>
        <dbReference type="ChEBI" id="CHEBI:456216"/>
    </ligand>
</feature>
<evidence type="ECO:0000256" key="11">
    <source>
        <dbReference type="HAMAP-Rule" id="MF_00186"/>
    </source>
</evidence>
<dbReference type="Pfam" id="PF02782">
    <property type="entry name" value="FGGY_C"/>
    <property type="match status" value="1"/>
</dbReference>
<dbReference type="HAMAP" id="MF_00186">
    <property type="entry name" value="Glycerol_kin"/>
    <property type="match status" value="1"/>
</dbReference>
<comment type="activity regulation">
    <text evidence="11">Activated by phosphorylation and inhibited by fructose 1,6-bisphosphate (FBP).</text>
</comment>
<evidence type="ECO:0000313" key="15">
    <source>
        <dbReference type="EMBL" id="QQE75981.1"/>
    </source>
</evidence>
<feature type="domain" description="Carbohydrate kinase FGGY N-terminal" evidence="13">
    <location>
        <begin position="6"/>
        <end position="252"/>
    </location>
</feature>
<evidence type="ECO:0000313" key="17">
    <source>
        <dbReference type="Proteomes" id="UP000595847"/>
    </source>
</evidence>
<dbReference type="InterPro" id="IPR018484">
    <property type="entry name" value="FGGY_N"/>
</dbReference>
<dbReference type="CDD" id="cd07786">
    <property type="entry name" value="FGGY_EcGK_like"/>
    <property type="match status" value="1"/>
</dbReference>
<keyword evidence="4 11" id="KW-0547">Nucleotide-binding</keyword>
<dbReference type="EC" id="2.7.1.30" evidence="11"/>
<feature type="binding site" evidence="11">
    <location>
        <position position="267"/>
    </location>
    <ligand>
        <name>ADP</name>
        <dbReference type="ChEBI" id="CHEBI:456216"/>
    </ligand>
</feature>
<dbReference type="InterPro" id="IPR018483">
    <property type="entry name" value="Carb_kinase_FGGY_CS"/>
</dbReference>
<dbReference type="Proteomes" id="UP000595847">
    <property type="component" value="Chromosome"/>
</dbReference>
<dbReference type="GO" id="GO:0004370">
    <property type="term" value="F:glycerol kinase activity"/>
    <property type="evidence" value="ECO:0007669"/>
    <property type="project" value="UniProtKB-UniRule"/>
</dbReference>
<reference evidence="15 17" key="1">
    <citation type="submission" date="2020-12" db="EMBL/GenBank/DDBJ databases">
        <title>strain FJAT-54423T represents a novel species of the genus Brevibacillus.</title>
        <authorList>
            <person name="Tang R."/>
        </authorList>
    </citation>
    <scope>NUCLEOTIDE SEQUENCE [LARGE SCALE GENOMIC DNA]</scope>
    <source>
        <strain evidence="15 17">FJAT-54423</strain>
    </source>
</reference>
<feature type="binding site" evidence="11">
    <location>
        <position position="13"/>
    </location>
    <ligand>
        <name>ATP</name>
        <dbReference type="ChEBI" id="CHEBI:30616"/>
    </ligand>
</feature>
<dbReference type="FunFam" id="3.30.420.40:FF:000007">
    <property type="entry name" value="Glycerol kinase"/>
    <property type="match status" value="1"/>
</dbReference>
<dbReference type="EMBL" id="CP066308">
    <property type="protein sequence ID" value="QQE75981.1"/>
    <property type="molecule type" value="Genomic_DNA"/>
</dbReference>
<dbReference type="FunFam" id="3.30.420.40:FF:000008">
    <property type="entry name" value="Glycerol kinase"/>
    <property type="match status" value="1"/>
</dbReference>
<comment type="function">
    <text evidence="9 11">Key enzyme in the regulation of glycerol uptake and metabolism. Catalyzes the phosphorylation of glycerol to yield sn-glycerol 3-phosphate.</text>
</comment>
<evidence type="ECO:0000256" key="12">
    <source>
        <dbReference type="RuleBase" id="RU003733"/>
    </source>
</evidence>
<keyword evidence="5 11" id="KW-0418">Kinase</keyword>
<evidence type="ECO:0000256" key="4">
    <source>
        <dbReference type="ARBA" id="ARBA00022741"/>
    </source>
</evidence>
<dbReference type="PANTHER" id="PTHR10196:SF69">
    <property type="entry name" value="GLYCEROL KINASE"/>
    <property type="match status" value="1"/>
</dbReference>
<dbReference type="Proteomes" id="UP000677234">
    <property type="component" value="Chromosome"/>
</dbReference>
<evidence type="ECO:0000256" key="8">
    <source>
        <dbReference type="ARBA" id="ARBA00052101"/>
    </source>
</evidence>
<evidence type="ECO:0000256" key="7">
    <source>
        <dbReference type="ARBA" id="ARBA00022840"/>
    </source>
</evidence>
<feature type="binding site" evidence="11">
    <location>
        <position position="135"/>
    </location>
    <ligand>
        <name>sn-glycerol 3-phosphate</name>
        <dbReference type="ChEBI" id="CHEBI:57597"/>
    </ligand>
</feature>
<evidence type="ECO:0000259" key="13">
    <source>
        <dbReference type="Pfam" id="PF00370"/>
    </source>
</evidence>
<feature type="binding site" evidence="11">
    <location>
        <position position="411"/>
    </location>
    <ligand>
        <name>ADP</name>
        <dbReference type="ChEBI" id="CHEBI:456216"/>
    </ligand>
</feature>
<keyword evidence="7 11" id="KW-0067">ATP-binding</keyword>
<dbReference type="PROSITE" id="PS00445">
    <property type="entry name" value="FGGY_KINASES_2"/>
    <property type="match status" value="1"/>
</dbReference>
<evidence type="ECO:0000256" key="5">
    <source>
        <dbReference type="ARBA" id="ARBA00022777"/>
    </source>
</evidence>
<feature type="binding site" evidence="11">
    <location>
        <position position="267"/>
    </location>
    <ligand>
        <name>ATP</name>
        <dbReference type="ChEBI" id="CHEBI:30616"/>
    </ligand>
</feature>
<dbReference type="GO" id="GO:0019563">
    <property type="term" value="P:glycerol catabolic process"/>
    <property type="evidence" value="ECO:0007669"/>
    <property type="project" value="UniProtKB-UniRule"/>
</dbReference>
<keyword evidence="6 11" id="KW-0319">Glycerol metabolism</keyword>
<feature type="binding site" evidence="11">
    <location>
        <position position="15"/>
    </location>
    <ligand>
        <name>ATP</name>
        <dbReference type="ChEBI" id="CHEBI:30616"/>
    </ligand>
</feature>
<dbReference type="InterPro" id="IPR000577">
    <property type="entry name" value="Carb_kinase_FGGY"/>
</dbReference>
<feature type="binding site" evidence="11">
    <location>
        <position position="245"/>
    </location>
    <ligand>
        <name>glycerol</name>
        <dbReference type="ChEBI" id="CHEBI:17754"/>
    </ligand>
</feature>
<name>A0A7T5ENR9_9BACL</name>
<feature type="binding site" evidence="11">
    <location>
        <position position="83"/>
    </location>
    <ligand>
        <name>glycerol</name>
        <dbReference type="ChEBI" id="CHEBI:17754"/>
    </ligand>
</feature>
<evidence type="ECO:0000256" key="3">
    <source>
        <dbReference type="ARBA" id="ARBA00022679"/>
    </source>
</evidence>